<reference evidence="3" key="1">
    <citation type="submission" date="2018-06" db="EMBL/GenBank/DDBJ databases">
        <authorList>
            <person name="Zhirakovskaya E."/>
        </authorList>
    </citation>
    <scope>NUCLEOTIDE SEQUENCE</scope>
</reference>
<sequence length="395" mass="43862">MRDAGPTFLNRNNRLTGDWAKVRPVEGSIRVSLMWCSCYWFLLLMMLGVMPVLADSPPTETAIAGTWQPQASAFARVSAHQQTVLSLPFFARIVALNVEPGTKVAAGDELLRFDAPRLRQRLAVWKQALLELRLAKKRLQVLRESERQHVITRQERVLGEQAVAQAQGQSGLAWQILAADLDLLHIQIDKKTLENRISKSGLQAIARNLGRLRAPFAGVISMRRAALGEQLSAGSPLLELEVLDPVYVDVGVPVQELPLWRGGETYWLRDKQQISLQRLDGVPLYDAGSGLWLRRYESKNPGELLRDGAWIEVQHQGAPQAVVWVPAAAVVARNGKSWCVIQKQHQFKAVEVRVGAASAGRIPVLSGLEAGTNVVTLGAYELLYRDLKELIKFVD</sequence>
<dbReference type="InterPro" id="IPR006143">
    <property type="entry name" value="RND_pump_MFP"/>
</dbReference>
<dbReference type="Gene3D" id="1.10.287.470">
    <property type="entry name" value="Helix hairpin bin"/>
    <property type="match status" value="1"/>
</dbReference>
<evidence type="ECO:0000313" key="3">
    <source>
        <dbReference type="EMBL" id="VAX12691.1"/>
    </source>
</evidence>
<evidence type="ECO:0000259" key="2">
    <source>
        <dbReference type="Pfam" id="PF25975"/>
    </source>
</evidence>
<proteinExistence type="predicted"/>
<keyword evidence="1" id="KW-0812">Transmembrane</keyword>
<feature type="domain" description="CzcB-like C-terminal circularly permuted SH3-like" evidence="2">
    <location>
        <begin position="323"/>
        <end position="380"/>
    </location>
</feature>
<dbReference type="EMBL" id="UOFZ01000059">
    <property type="protein sequence ID" value="VAX12691.1"/>
    <property type="molecule type" value="Genomic_DNA"/>
</dbReference>
<dbReference type="Gene3D" id="2.40.50.100">
    <property type="match status" value="1"/>
</dbReference>
<dbReference type="AlphaFoldDB" id="A0A3B1BE82"/>
<dbReference type="SUPFAM" id="SSF111369">
    <property type="entry name" value="HlyD-like secretion proteins"/>
    <property type="match status" value="1"/>
</dbReference>
<protein>
    <recommendedName>
        <fullName evidence="2">CzcB-like C-terminal circularly permuted SH3-like domain-containing protein</fullName>
    </recommendedName>
</protein>
<dbReference type="Gene3D" id="2.40.30.170">
    <property type="match status" value="1"/>
</dbReference>
<evidence type="ECO:0000256" key="1">
    <source>
        <dbReference type="SAM" id="Phobius"/>
    </source>
</evidence>
<accession>A0A3B1BE82</accession>
<gene>
    <name evidence="3" type="ORF">MNBD_GAMMA24-543</name>
</gene>
<dbReference type="PANTHER" id="PTHR30469:SF11">
    <property type="entry name" value="BLL4320 PROTEIN"/>
    <property type="match status" value="1"/>
</dbReference>
<dbReference type="PANTHER" id="PTHR30469">
    <property type="entry name" value="MULTIDRUG RESISTANCE PROTEIN MDTA"/>
    <property type="match status" value="1"/>
</dbReference>
<dbReference type="Gene3D" id="2.40.420.20">
    <property type="match status" value="1"/>
</dbReference>
<dbReference type="InterPro" id="IPR058649">
    <property type="entry name" value="CzcB_C"/>
</dbReference>
<feature type="transmembrane region" description="Helical" evidence="1">
    <location>
        <begin position="33"/>
        <end position="54"/>
    </location>
</feature>
<dbReference type="Pfam" id="PF25975">
    <property type="entry name" value="CzcB_C"/>
    <property type="match status" value="1"/>
</dbReference>
<name>A0A3B1BE82_9ZZZZ</name>
<keyword evidence="1" id="KW-1133">Transmembrane helix</keyword>
<dbReference type="GO" id="GO:0015562">
    <property type="term" value="F:efflux transmembrane transporter activity"/>
    <property type="evidence" value="ECO:0007669"/>
    <property type="project" value="TreeGrafter"/>
</dbReference>
<organism evidence="3">
    <name type="scientific">hydrothermal vent metagenome</name>
    <dbReference type="NCBI Taxonomy" id="652676"/>
    <lineage>
        <taxon>unclassified sequences</taxon>
        <taxon>metagenomes</taxon>
        <taxon>ecological metagenomes</taxon>
    </lineage>
</organism>
<dbReference type="GO" id="GO:1990281">
    <property type="term" value="C:efflux pump complex"/>
    <property type="evidence" value="ECO:0007669"/>
    <property type="project" value="TreeGrafter"/>
</dbReference>
<dbReference type="NCBIfam" id="TIGR01730">
    <property type="entry name" value="RND_mfp"/>
    <property type="match status" value="1"/>
</dbReference>
<keyword evidence="1" id="KW-0472">Membrane</keyword>